<evidence type="ECO:0000313" key="9">
    <source>
        <dbReference type="Proteomes" id="UP000887569"/>
    </source>
</evidence>
<evidence type="ECO:0000256" key="1">
    <source>
        <dbReference type="ARBA" id="ARBA00005527"/>
    </source>
</evidence>
<dbReference type="GO" id="GO:0004674">
    <property type="term" value="F:protein serine/threonine kinase activity"/>
    <property type="evidence" value="ECO:0007669"/>
    <property type="project" value="UniProtKB-KW"/>
</dbReference>
<keyword evidence="4 7" id="KW-0547">Nucleotide-binding</keyword>
<evidence type="ECO:0000256" key="5">
    <source>
        <dbReference type="ARBA" id="ARBA00022777"/>
    </source>
</evidence>
<dbReference type="GO" id="GO:0005737">
    <property type="term" value="C:cytoplasm"/>
    <property type="evidence" value="ECO:0007669"/>
    <property type="project" value="TreeGrafter"/>
</dbReference>
<dbReference type="InterPro" id="IPR017441">
    <property type="entry name" value="Protein_kinase_ATP_BS"/>
</dbReference>
<dbReference type="WBParaSite" id="PgE022_g006_t01">
    <property type="protein sequence ID" value="PgE022_g006_t01"/>
    <property type="gene ID" value="PgE022_g006"/>
</dbReference>
<dbReference type="AlphaFoldDB" id="A0A914ZY83"/>
<dbReference type="PANTHER" id="PTHR24057">
    <property type="entry name" value="GLYCOGEN SYNTHASE KINASE-3 ALPHA"/>
    <property type="match status" value="1"/>
</dbReference>
<accession>A0A914ZY83</accession>
<dbReference type="InterPro" id="IPR000719">
    <property type="entry name" value="Prot_kinase_dom"/>
</dbReference>
<evidence type="ECO:0000256" key="4">
    <source>
        <dbReference type="ARBA" id="ARBA00022741"/>
    </source>
</evidence>
<dbReference type="GO" id="GO:0030154">
    <property type="term" value="P:cell differentiation"/>
    <property type="evidence" value="ECO:0007669"/>
    <property type="project" value="TreeGrafter"/>
</dbReference>
<dbReference type="GO" id="GO:0007165">
    <property type="term" value="P:signal transduction"/>
    <property type="evidence" value="ECO:0007669"/>
    <property type="project" value="TreeGrafter"/>
</dbReference>
<evidence type="ECO:0000313" key="11">
    <source>
        <dbReference type="WBParaSite" id="PgE022_g006_t02"/>
    </source>
</evidence>
<dbReference type="PROSITE" id="PS00107">
    <property type="entry name" value="PROTEIN_KINASE_ATP"/>
    <property type="match status" value="1"/>
</dbReference>
<comment type="similarity">
    <text evidence="1">Belongs to the protein kinase superfamily. CMGC Ser/Thr protein kinase family. GSK-3 subfamily.</text>
</comment>
<name>A0A914ZY83_PARUN</name>
<dbReference type="PANTHER" id="PTHR24057:SF0">
    <property type="entry name" value="PROTEIN KINASE SHAGGY-RELATED"/>
    <property type="match status" value="1"/>
</dbReference>
<keyword evidence="2" id="KW-0723">Serine/threonine-protein kinase</keyword>
<reference evidence="10 11" key="1">
    <citation type="submission" date="2022-11" db="UniProtKB">
        <authorList>
            <consortium name="WormBaseParasite"/>
        </authorList>
    </citation>
    <scope>IDENTIFICATION</scope>
</reference>
<evidence type="ECO:0000256" key="7">
    <source>
        <dbReference type="PROSITE-ProRule" id="PRU10141"/>
    </source>
</evidence>
<feature type="binding site" evidence="7">
    <location>
        <position position="50"/>
    </location>
    <ligand>
        <name>ATP</name>
        <dbReference type="ChEBI" id="CHEBI:30616"/>
    </ligand>
</feature>
<dbReference type="Gene3D" id="3.30.200.20">
    <property type="entry name" value="Phosphorylase Kinase, domain 1"/>
    <property type="match status" value="1"/>
</dbReference>
<sequence length="133" mass="14829">MPTVIVSLARQPGVHTELHYSNVAVIGRGSFGMVHLAILTNSGEAVAIKKVLQDGLFKHRKLLQIVGVLDHRNVVQLKSYFYSHGANDAEVYLNLILEYIPEMWIMLRDTTPDYDSLSVLSMSSCIRSSFSGH</sequence>
<keyword evidence="5" id="KW-0418">Kinase</keyword>
<dbReference type="InterPro" id="IPR050591">
    <property type="entry name" value="GSK-3"/>
</dbReference>
<dbReference type="GO" id="GO:0005524">
    <property type="term" value="F:ATP binding"/>
    <property type="evidence" value="ECO:0007669"/>
    <property type="project" value="UniProtKB-UniRule"/>
</dbReference>
<keyword evidence="9" id="KW-1185">Reference proteome</keyword>
<dbReference type="WBParaSite" id="PgE022_g006_t02">
    <property type="protein sequence ID" value="PgE022_g006_t02"/>
    <property type="gene ID" value="PgE022_g006"/>
</dbReference>
<keyword evidence="3" id="KW-0808">Transferase</keyword>
<dbReference type="SUPFAM" id="SSF56112">
    <property type="entry name" value="Protein kinase-like (PK-like)"/>
    <property type="match status" value="1"/>
</dbReference>
<dbReference type="Proteomes" id="UP000887569">
    <property type="component" value="Unplaced"/>
</dbReference>
<evidence type="ECO:0000256" key="2">
    <source>
        <dbReference type="ARBA" id="ARBA00022527"/>
    </source>
</evidence>
<evidence type="ECO:0000259" key="8">
    <source>
        <dbReference type="PROSITE" id="PS50011"/>
    </source>
</evidence>
<dbReference type="InterPro" id="IPR011009">
    <property type="entry name" value="Kinase-like_dom_sf"/>
</dbReference>
<proteinExistence type="inferred from homology"/>
<dbReference type="PROSITE" id="PS50011">
    <property type="entry name" value="PROTEIN_KINASE_DOM"/>
    <property type="match status" value="1"/>
</dbReference>
<evidence type="ECO:0000256" key="3">
    <source>
        <dbReference type="ARBA" id="ARBA00022679"/>
    </source>
</evidence>
<keyword evidence="6 7" id="KW-0067">ATP-binding</keyword>
<protein>
    <submittedName>
        <fullName evidence="10 11">Protein kinase domain-containing protein</fullName>
    </submittedName>
</protein>
<evidence type="ECO:0000256" key="6">
    <source>
        <dbReference type="ARBA" id="ARBA00022840"/>
    </source>
</evidence>
<dbReference type="GO" id="GO:0005634">
    <property type="term" value="C:nucleus"/>
    <property type="evidence" value="ECO:0007669"/>
    <property type="project" value="TreeGrafter"/>
</dbReference>
<evidence type="ECO:0000313" key="10">
    <source>
        <dbReference type="WBParaSite" id="PgE022_g006_t01"/>
    </source>
</evidence>
<feature type="domain" description="Protein kinase" evidence="8">
    <location>
        <begin position="20"/>
        <end position="133"/>
    </location>
</feature>
<dbReference type="Pfam" id="PF00069">
    <property type="entry name" value="Pkinase"/>
    <property type="match status" value="1"/>
</dbReference>
<organism evidence="9 11">
    <name type="scientific">Parascaris univalens</name>
    <name type="common">Nematode worm</name>
    <dbReference type="NCBI Taxonomy" id="6257"/>
    <lineage>
        <taxon>Eukaryota</taxon>
        <taxon>Metazoa</taxon>
        <taxon>Ecdysozoa</taxon>
        <taxon>Nematoda</taxon>
        <taxon>Chromadorea</taxon>
        <taxon>Rhabditida</taxon>
        <taxon>Spirurina</taxon>
        <taxon>Ascaridomorpha</taxon>
        <taxon>Ascaridoidea</taxon>
        <taxon>Ascarididae</taxon>
        <taxon>Parascaris</taxon>
    </lineage>
</organism>